<accession>A0A267FT60</accession>
<dbReference type="Proteomes" id="UP000215902">
    <property type="component" value="Unassembled WGS sequence"/>
</dbReference>
<evidence type="ECO:0000256" key="2">
    <source>
        <dbReference type="ARBA" id="ARBA00016434"/>
    </source>
</evidence>
<protein>
    <recommendedName>
        <fullName evidence="2">Immediate early response 3-interacting protein 1</fullName>
    </recommendedName>
</protein>
<keyword evidence="12" id="KW-1185">Reference proteome</keyword>
<comment type="similarity">
    <text evidence="8">Belongs to the YOS1 family.</text>
</comment>
<gene>
    <name evidence="11" type="ORF">BOX15_Mlig019116g2</name>
</gene>
<dbReference type="EMBL" id="NIVC01000772">
    <property type="protein sequence ID" value="PAA77008.1"/>
    <property type="molecule type" value="Genomic_DNA"/>
</dbReference>
<evidence type="ECO:0000256" key="5">
    <source>
        <dbReference type="ARBA" id="ARBA00022927"/>
    </source>
</evidence>
<keyword evidence="6 10" id="KW-1133">Transmembrane helix</keyword>
<evidence type="ECO:0000256" key="7">
    <source>
        <dbReference type="ARBA" id="ARBA00023136"/>
    </source>
</evidence>
<evidence type="ECO:0000256" key="1">
    <source>
        <dbReference type="ARBA" id="ARBA00004370"/>
    </source>
</evidence>
<reference evidence="11 12" key="1">
    <citation type="submission" date="2017-06" db="EMBL/GenBank/DDBJ databases">
        <title>A platform for efficient transgenesis in Macrostomum lignano, a flatworm model organism for stem cell research.</title>
        <authorList>
            <person name="Berezikov E."/>
        </authorList>
    </citation>
    <scope>NUCLEOTIDE SEQUENCE [LARGE SCALE GENOMIC DNA]</scope>
    <source>
        <strain evidence="11">DV1</strain>
        <tissue evidence="11">Whole organism</tissue>
    </source>
</reference>
<name>A0A267FT60_9PLAT</name>
<dbReference type="InterPro" id="IPR013880">
    <property type="entry name" value="Yos1"/>
</dbReference>
<evidence type="ECO:0000256" key="6">
    <source>
        <dbReference type="ARBA" id="ARBA00022989"/>
    </source>
</evidence>
<feature type="non-terminal residue" evidence="11">
    <location>
        <position position="1"/>
    </location>
</feature>
<dbReference type="Pfam" id="PF08571">
    <property type="entry name" value="Yos1"/>
    <property type="match status" value="1"/>
</dbReference>
<dbReference type="OrthoDB" id="15356at2759"/>
<dbReference type="GO" id="GO:0006888">
    <property type="term" value="P:endoplasmic reticulum to Golgi vesicle-mediated transport"/>
    <property type="evidence" value="ECO:0007669"/>
    <property type="project" value="TreeGrafter"/>
</dbReference>
<dbReference type="GO" id="GO:0015031">
    <property type="term" value="P:protein transport"/>
    <property type="evidence" value="ECO:0007669"/>
    <property type="project" value="UniProtKB-KW"/>
</dbReference>
<feature type="transmembrane region" description="Helical" evidence="10">
    <location>
        <begin position="6"/>
        <end position="27"/>
    </location>
</feature>
<evidence type="ECO:0000256" key="4">
    <source>
        <dbReference type="ARBA" id="ARBA00022692"/>
    </source>
</evidence>
<comment type="subcellular location">
    <subcellularLocation>
        <location evidence="1">Membrane</location>
    </subcellularLocation>
</comment>
<evidence type="ECO:0000256" key="8">
    <source>
        <dbReference type="ARBA" id="ARBA00024203"/>
    </source>
</evidence>
<dbReference type="PANTHER" id="PTHR15858">
    <property type="entry name" value="IMMEDIATE EARLY RESPONSE 3-INTERACTING PROTEIN 1"/>
    <property type="match status" value="1"/>
</dbReference>
<dbReference type="STRING" id="282301.A0A267FT60"/>
<sequence length="86" mass="9486">DHSNNMGFGLFSLLEAGLLLLNAICVLHRERFLARFGWSSEQRDFGEPGVTAKGQLVNLVNSVQFVMRGPLIVVNSLVIVYKLVLG</sequence>
<evidence type="ECO:0000256" key="9">
    <source>
        <dbReference type="ARBA" id="ARBA00045999"/>
    </source>
</evidence>
<evidence type="ECO:0000256" key="10">
    <source>
        <dbReference type="SAM" id="Phobius"/>
    </source>
</evidence>
<organism evidence="11 12">
    <name type="scientific">Macrostomum lignano</name>
    <dbReference type="NCBI Taxonomy" id="282301"/>
    <lineage>
        <taxon>Eukaryota</taxon>
        <taxon>Metazoa</taxon>
        <taxon>Spiralia</taxon>
        <taxon>Lophotrochozoa</taxon>
        <taxon>Platyhelminthes</taxon>
        <taxon>Rhabditophora</taxon>
        <taxon>Macrostomorpha</taxon>
        <taxon>Macrostomida</taxon>
        <taxon>Macrostomidae</taxon>
        <taxon>Macrostomum</taxon>
    </lineage>
</organism>
<evidence type="ECO:0000256" key="3">
    <source>
        <dbReference type="ARBA" id="ARBA00022448"/>
    </source>
</evidence>
<keyword evidence="3" id="KW-0813">Transport</keyword>
<proteinExistence type="inferred from homology"/>
<evidence type="ECO:0000313" key="12">
    <source>
        <dbReference type="Proteomes" id="UP000215902"/>
    </source>
</evidence>
<dbReference type="GO" id="GO:0030134">
    <property type="term" value="C:COPII-coated ER to Golgi transport vesicle"/>
    <property type="evidence" value="ECO:0007669"/>
    <property type="project" value="TreeGrafter"/>
</dbReference>
<comment type="caution">
    <text evidence="11">The sequence shown here is derived from an EMBL/GenBank/DDBJ whole genome shotgun (WGS) entry which is preliminary data.</text>
</comment>
<dbReference type="PANTHER" id="PTHR15858:SF0">
    <property type="entry name" value="IMMEDIATE EARLY RESPONSE 3-INTERACTING PROTEIN 1"/>
    <property type="match status" value="1"/>
</dbReference>
<evidence type="ECO:0000313" key="11">
    <source>
        <dbReference type="EMBL" id="PAA77008.1"/>
    </source>
</evidence>
<keyword evidence="5" id="KW-0653">Protein transport</keyword>
<keyword evidence="4 10" id="KW-0812">Transmembrane</keyword>
<comment type="function">
    <text evidence="9">Regulator of endoplasmic reticulum secretion that acts as a key determinant of brain size. Required for secretion of extracellular matrix proteins. Required for correct brain development by depositing sufficient extracellular matrix proteins for tissue integrity and the proliferation of neural progenitors. Acts as a regulator of the unfolded protein response (UPR).</text>
</comment>
<dbReference type="AlphaFoldDB" id="A0A267FT60"/>
<dbReference type="GO" id="GO:0000139">
    <property type="term" value="C:Golgi membrane"/>
    <property type="evidence" value="ECO:0007669"/>
    <property type="project" value="TreeGrafter"/>
</dbReference>
<dbReference type="GO" id="GO:0005789">
    <property type="term" value="C:endoplasmic reticulum membrane"/>
    <property type="evidence" value="ECO:0007669"/>
    <property type="project" value="TreeGrafter"/>
</dbReference>
<keyword evidence="7 10" id="KW-0472">Membrane</keyword>